<evidence type="ECO:0000313" key="4">
    <source>
        <dbReference type="EMBL" id="GAA4132636.1"/>
    </source>
</evidence>
<dbReference type="RefSeq" id="WP_345018306.1">
    <property type="nucleotide sequence ID" value="NZ_BAABDO010000011.1"/>
</dbReference>
<name>A0ABP7Y917_9ACTN</name>
<comment type="caution">
    <text evidence="4">The sequence shown here is derived from an EMBL/GenBank/DDBJ whole genome shotgun (WGS) entry which is preliminary data.</text>
</comment>
<dbReference type="SUPFAM" id="SSF53474">
    <property type="entry name" value="alpha/beta-Hydrolases"/>
    <property type="match status" value="1"/>
</dbReference>
<dbReference type="Pfam" id="PF20434">
    <property type="entry name" value="BD-FAE"/>
    <property type="match status" value="1"/>
</dbReference>
<keyword evidence="5" id="KW-1185">Reference proteome</keyword>
<accession>A0ABP7Y917</accession>
<evidence type="ECO:0000256" key="2">
    <source>
        <dbReference type="SAM" id="MobiDB-lite"/>
    </source>
</evidence>
<feature type="region of interest" description="Disordered" evidence="2">
    <location>
        <begin position="23"/>
        <end position="89"/>
    </location>
</feature>
<evidence type="ECO:0000256" key="1">
    <source>
        <dbReference type="ARBA" id="ARBA00022801"/>
    </source>
</evidence>
<reference evidence="5" key="1">
    <citation type="journal article" date="2019" name="Int. J. Syst. Evol. Microbiol.">
        <title>The Global Catalogue of Microorganisms (GCM) 10K type strain sequencing project: providing services to taxonomists for standard genome sequencing and annotation.</title>
        <authorList>
            <consortium name="The Broad Institute Genomics Platform"/>
            <consortium name="The Broad Institute Genome Sequencing Center for Infectious Disease"/>
            <person name="Wu L."/>
            <person name="Ma J."/>
        </authorList>
    </citation>
    <scope>NUCLEOTIDE SEQUENCE [LARGE SCALE GENOMIC DNA]</scope>
    <source>
        <strain evidence="5">JCM 17316</strain>
    </source>
</reference>
<dbReference type="Proteomes" id="UP001500266">
    <property type="component" value="Unassembled WGS sequence"/>
</dbReference>
<keyword evidence="1" id="KW-0378">Hydrolase</keyword>
<evidence type="ECO:0000313" key="5">
    <source>
        <dbReference type="Proteomes" id="UP001500266"/>
    </source>
</evidence>
<dbReference type="PANTHER" id="PTHR48081:SF33">
    <property type="entry name" value="KYNURENINE FORMAMIDASE"/>
    <property type="match status" value="1"/>
</dbReference>
<dbReference type="PANTHER" id="PTHR48081">
    <property type="entry name" value="AB HYDROLASE SUPERFAMILY PROTEIN C4A8.06C"/>
    <property type="match status" value="1"/>
</dbReference>
<organism evidence="4 5">
    <name type="scientific">Actinomadura keratinilytica</name>
    <dbReference type="NCBI Taxonomy" id="547461"/>
    <lineage>
        <taxon>Bacteria</taxon>
        <taxon>Bacillati</taxon>
        <taxon>Actinomycetota</taxon>
        <taxon>Actinomycetes</taxon>
        <taxon>Streptosporangiales</taxon>
        <taxon>Thermomonosporaceae</taxon>
        <taxon>Actinomadura</taxon>
    </lineage>
</organism>
<feature type="domain" description="BD-FAE-like" evidence="3">
    <location>
        <begin position="136"/>
        <end position="331"/>
    </location>
</feature>
<gene>
    <name evidence="4" type="ORF">GCM10022416_12660</name>
</gene>
<dbReference type="Gene3D" id="3.40.50.1820">
    <property type="entry name" value="alpha/beta hydrolase"/>
    <property type="match status" value="1"/>
</dbReference>
<evidence type="ECO:0000259" key="3">
    <source>
        <dbReference type="Pfam" id="PF20434"/>
    </source>
</evidence>
<dbReference type="InterPro" id="IPR049492">
    <property type="entry name" value="BD-FAE-like_dom"/>
</dbReference>
<proteinExistence type="predicted"/>
<dbReference type="InterPro" id="IPR029058">
    <property type="entry name" value="AB_hydrolase_fold"/>
</dbReference>
<feature type="compositionally biased region" description="Polar residues" evidence="2">
    <location>
        <begin position="70"/>
        <end position="89"/>
    </location>
</feature>
<dbReference type="InterPro" id="IPR050300">
    <property type="entry name" value="GDXG_lipolytic_enzyme"/>
</dbReference>
<sequence length="372" mass="38249">MRKVLVSGAAFAATCIAAVTATGGAAQATVPTPPSGGQATSEATVSPSPTSATPEPEASAEPSGPEGASTPSQTPGSPGTSAPDTDSDSVTTARAVMVTPAPPRTVTYAYGTAPRQRLDAYWRPSAAQGSTAQGARQTGKRPGVLLLHGGYWLGGDKSSWKYFARRLTNEGFAVFAANYRLAGTAAWPAQRDDAEAALDYVKRNAARWNVDPDRIAVIGSSAGGLLATQLGAYGQGAQRVRGVVALSPVNTPYLAYQTGAETTATPGQRKLRRAVVTLLGCRPVTGNSTCWTKVDDATAATHASSGDAPMLIMHGTTEFVPRTQSTGLAGALNRAGVPATVVAVPGSMHGPALMQDPSVYPRILSFLKARTR</sequence>
<dbReference type="EMBL" id="BAABDO010000011">
    <property type="protein sequence ID" value="GAA4132636.1"/>
    <property type="molecule type" value="Genomic_DNA"/>
</dbReference>
<feature type="compositionally biased region" description="Low complexity" evidence="2">
    <location>
        <begin position="39"/>
        <end position="69"/>
    </location>
</feature>
<protein>
    <recommendedName>
        <fullName evidence="3">BD-FAE-like domain-containing protein</fullName>
    </recommendedName>
</protein>